<feature type="transmembrane region" description="Helical" evidence="7">
    <location>
        <begin position="324"/>
        <end position="350"/>
    </location>
</feature>
<evidence type="ECO:0000256" key="4">
    <source>
        <dbReference type="ARBA" id="ARBA00022989"/>
    </source>
</evidence>
<gene>
    <name evidence="10" type="ORF">M1R53_02660</name>
</gene>
<evidence type="ECO:0000256" key="6">
    <source>
        <dbReference type="ARBA" id="ARBA00038076"/>
    </source>
</evidence>
<dbReference type="PANTHER" id="PTHR30572">
    <property type="entry name" value="MEMBRANE COMPONENT OF TRANSPORTER-RELATED"/>
    <property type="match status" value="1"/>
</dbReference>
<keyword evidence="11" id="KW-1185">Reference proteome</keyword>
<dbReference type="GO" id="GO:0022857">
    <property type="term" value="F:transmembrane transporter activity"/>
    <property type="evidence" value="ECO:0007669"/>
    <property type="project" value="TreeGrafter"/>
</dbReference>
<protein>
    <submittedName>
        <fullName evidence="10">ABC transporter permease</fullName>
    </submittedName>
</protein>
<evidence type="ECO:0000256" key="1">
    <source>
        <dbReference type="ARBA" id="ARBA00004651"/>
    </source>
</evidence>
<evidence type="ECO:0000259" key="8">
    <source>
        <dbReference type="Pfam" id="PF02687"/>
    </source>
</evidence>
<dbReference type="Pfam" id="PF12704">
    <property type="entry name" value="MacB_PCD"/>
    <property type="match status" value="1"/>
</dbReference>
<feature type="transmembrane region" description="Helical" evidence="7">
    <location>
        <begin position="379"/>
        <end position="402"/>
    </location>
</feature>
<feature type="domain" description="ABC3 transporter permease C-terminal" evidence="8">
    <location>
        <begin position="329"/>
        <end position="462"/>
    </location>
</feature>
<proteinExistence type="inferred from homology"/>
<dbReference type="InterPro" id="IPR003838">
    <property type="entry name" value="ABC3_permease_C"/>
</dbReference>
<keyword evidence="2" id="KW-1003">Cell membrane</keyword>
<evidence type="ECO:0000256" key="2">
    <source>
        <dbReference type="ARBA" id="ARBA00022475"/>
    </source>
</evidence>
<dbReference type="InterPro" id="IPR050250">
    <property type="entry name" value="Macrolide_Exporter_MacB"/>
</dbReference>
<sequence length="470" mass="51735">MKTKDLILMSLRNLNRRKLRTFLTVLGVVIGSISIIMMISLGFGMTDSTKKQLASAGSLTQIDIYPANRYGGDMDEDGNQKKKKTDKVAKLDDATVEQLKKIPHVDAVLATEQFDAKINVKNLQGYASIVGVDPAEYAKFDIKLDSGRLLQEGDMNKVVMGRDVLRWLSNPQRPRMNGPSKDQERDPLTTKMFLTLDTGGSYDPEGQSTEPNKPNVKYPIEAVGVFRDDDYENNYYIVMPIEYLRKIKKDAKKLQSGANQNMYGGYMMGGREDKDNKYNNIKVKVDNVDNVQIVQEQIEAMGLKPRSLNDILVEINNSSKTQRLILGGIGAVSLLVAAIGISNTMVMSIYERTKEIGVMKVIGASVSDIKKMFLTESAFIGLLGGLVGIVLSYAISTLLNYLGVKYGFAGNMSGGGFSPDFDPSQLKMSIIPVWLALASLVFSALIGIVSGYFPAKKATKLSALEAMRQN</sequence>
<dbReference type="Pfam" id="PF02687">
    <property type="entry name" value="FtsX"/>
    <property type="match status" value="1"/>
</dbReference>
<dbReference type="KEGG" id="fms:M1R53_02660"/>
<feature type="transmembrane region" description="Helical" evidence="7">
    <location>
        <begin position="21"/>
        <end position="45"/>
    </location>
</feature>
<dbReference type="RefSeq" id="WP_249242975.1">
    <property type="nucleotide sequence ID" value="NZ_CP096649.1"/>
</dbReference>
<keyword evidence="5 7" id="KW-0472">Membrane</keyword>
<keyword evidence="4 7" id="KW-1133">Transmembrane helix</keyword>
<keyword evidence="3 7" id="KW-0812">Transmembrane</keyword>
<dbReference type="InterPro" id="IPR025857">
    <property type="entry name" value="MacB_PCD"/>
</dbReference>
<evidence type="ECO:0000259" key="9">
    <source>
        <dbReference type="Pfam" id="PF12704"/>
    </source>
</evidence>
<dbReference type="Proteomes" id="UP000831151">
    <property type="component" value="Chromosome"/>
</dbReference>
<dbReference type="AlphaFoldDB" id="A0A9E7DKC3"/>
<dbReference type="EMBL" id="CP096649">
    <property type="protein sequence ID" value="UQK59565.1"/>
    <property type="molecule type" value="Genomic_DNA"/>
</dbReference>
<comment type="subcellular location">
    <subcellularLocation>
        <location evidence="1">Cell membrane</location>
        <topology evidence="1">Multi-pass membrane protein</topology>
    </subcellularLocation>
</comment>
<feature type="transmembrane region" description="Helical" evidence="7">
    <location>
        <begin position="431"/>
        <end position="453"/>
    </location>
</feature>
<feature type="domain" description="MacB-like periplasmic core" evidence="9">
    <location>
        <begin position="21"/>
        <end position="300"/>
    </location>
</feature>
<evidence type="ECO:0000313" key="10">
    <source>
        <dbReference type="EMBL" id="UQK59565.1"/>
    </source>
</evidence>
<comment type="similarity">
    <text evidence="6">Belongs to the ABC-4 integral membrane protein family.</text>
</comment>
<dbReference type="GO" id="GO:0005886">
    <property type="term" value="C:plasma membrane"/>
    <property type="evidence" value="ECO:0007669"/>
    <property type="project" value="UniProtKB-SubCell"/>
</dbReference>
<reference evidence="10" key="1">
    <citation type="submission" date="2022-04" db="EMBL/GenBank/DDBJ databases">
        <title>Complete genome sequences of Ezakiella coagulans and Fenollaria massiliensis.</title>
        <authorList>
            <person name="France M.T."/>
            <person name="Clifford J."/>
            <person name="Narina S."/>
            <person name="Rutt L."/>
            <person name="Ravel J."/>
        </authorList>
    </citation>
    <scope>NUCLEOTIDE SEQUENCE</scope>
    <source>
        <strain evidence="10">C0061C2</strain>
    </source>
</reference>
<name>A0A9E7DKC3_9FIRM</name>
<dbReference type="PANTHER" id="PTHR30572:SF4">
    <property type="entry name" value="ABC TRANSPORTER PERMEASE YTRF"/>
    <property type="match status" value="1"/>
</dbReference>
<evidence type="ECO:0000256" key="7">
    <source>
        <dbReference type="SAM" id="Phobius"/>
    </source>
</evidence>
<evidence type="ECO:0000313" key="11">
    <source>
        <dbReference type="Proteomes" id="UP000831151"/>
    </source>
</evidence>
<accession>A0A9E7DKC3</accession>
<organism evidence="10 11">
    <name type="scientific">Fenollaria massiliensis</name>
    <dbReference type="NCBI Taxonomy" id="938288"/>
    <lineage>
        <taxon>Bacteria</taxon>
        <taxon>Bacillati</taxon>
        <taxon>Bacillota</taxon>
        <taxon>Clostridia</taxon>
        <taxon>Eubacteriales</taxon>
        <taxon>Fenollaria</taxon>
    </lineage>
</organism>
<evidence type="ECO:0000256" key="5">
    <source>
        <dbReference type="ARBA" id="ARBA00023136"/>
    </source>
</evidence>
<evidence type="ECO:0000256" key="3">
    <source>
        <dbReference type="ARBA" id="ARBA00022692"/>
    </source>
</evidence>